<dbReference type="RefSeq" id="WP_195035365.1">
    <property type="nucleotide sequence ID" value="NZ_JADLRE010000022.1"/>
</dbReference>
<dbReference type="EMBL" id="JADLRE010000022">
    <property type="protein sequence ID" value="MBF6228462.1"/>
    <property type="molecule type" value="Genomic_DNA"/>
</dbReference>
<dbReference type="InterPro" id="IPR036102">
    <property type="entry name" value="OsmC/Ohrsf"/>
</dbReference>
<sequence length="165" mass="17826">MSFADTVFRLRTASSRAADRRQRFTVRTEHRPDTPTEMRVRIGRHTLVVDEPVAAGGGDAGPDPIGMALAALGTCQAVTYRFHAARLGIAVHSLSVDVDADVDLGPVFGLAEPVQPGRIRVRARVGGPDEAARYRELHQLVEASCPVLAMMRGQLAVDSELEIES</sequence>
<dbReference type="Proteomes" id="UP000807309">
    <property type="component" value="Unassembled WGS sequence"/>
</dbReference>
<dbReference type="Gene3D" id="3.30.300.20">
    <property type="match status" value="1"/>
</dbReference>
<protein>
    <submittedName>
        <fullName evidence="1">OsmC family protein</fullName>
    </submittedName>
</protein>
<gene>
    <name evidence="1" type="ORF">IU470_25570</name>
</gene>
<dbReference type="SUPFAM" id="SSF82784">
    <property type="entry name" value="OsmC-like"/>
    <property type="match status" value="1"/>
</dbReference>
<comment type="caution">
    <text evidence="1">The sequence shown here is derived from an EMBL/GenBank/DDBJ whole genome shotgun (WGS) entry which is preliminary data.</text>
</comment>
<dbReference type="Pfam" id="PF02566">
    <property type="entry name" value="OsmC"/>
    <property type="match status" value="1"/>
</dbReference>
<organism evidence="1 2">
    <name type="scientific">Nocardia abscessus</name>
    <dbReference type="NCBI Taxonomy" id="120957"/>
    <lineage>
        <taxon>Bacteria</taxon>
        <taxon>Bacillati</taxon>
        <taxon>Actinomycetota</taxon>
        <taxon>Actinomycetes</taxon>
        <taxon>Mycobacteriales</taxon>
        <taxon>Nocardiaceae</taxon>
        <taxon>Nocardia</taxon>
    </lineage>
</organism>
<name>A0ABS0CDM3_9NOCA</name>
<proteinExistence type="predicted"/>
<dbReference type="InterPro" id="IPR003718">
    <property type="entry name" value="OsmC/Ohr_fam"/>
</dbReference>
<dbReference type="PANTHER" id="PTHR35368:SF1">
    <property type="entry name" value="HYDROPEROXIDE REDUCTASE"/>
    <property type="match status" value="1"/>
</dbReference>
<reference evidence="1 2" key="1">
    <citation type="submission" date="2020-10" db="EMBL/GenBank/DDBJ databases">
        <title>Identification of Nocardia species via Next-generation sequencing and recognition of intraspecies genetic diversity.</title>
        <authorList>
            <person name="Li P."/>
            <person name="Li P."/>
            <person name="Lu B."/>
        </authorList>
    </citation>
    <scope>NUCLEOTIDE SEQUENCE [LARGE SCALE GENOMIC DNA]</scope>
    <source>
        <strain evidence="1 2">N-11</strain>
    </source>
</reference>
<keyword evidence="2" id="KW-1185">Reference proteome</keyword>
<dbReference type="InterPro" id="IPR015946">
    <property type="entry name" value="KH_dom-like_a/b"/>
</dbReference>
<dbReference type="PANTHER" id="PTHR35368">
    <property type="entry name" value="HYDROPEROXIDE REDUCTASE"/>
    <property type="match status" value="1"/>
</dbReference>
<evidence type="ECO:0000313" key="2">
    <source>
        <dbReference type="Proteomes" id="UP000807309"/>
    </source>
</evidence>
<accession>A0ABS0CDM3</accession>
<dbReference type="InterPro" id="IPR052924">
    <property type="entry name" value="OsmC/Ohr_hydroprdx_reductase"/>
</dbReference>
<evidence type="ECO:0000313" key="1">
    <source>
        <dbReference type="EMBL" id="MBF6228462.1"/>
    </source>
</evidence>